<sequence>MLRERNLLAEIVRTDSDGDGAAKGRRRREMKSITEGRALNPTWRVVPNFWCKLNEYPRAPIYRFSMGLNQVERSNRGACVAIRFKKIGVASLPPAIAFGKAASARSYNWYQSQERSNRGACVAIRFKNIGVAPLPPAIAFGKAASARSYIVLQLRALLFVFVPTA</sequence>
<reference evidence="1 2" key="1">
    <citation type="journal article" date="2015" name="Proc. Natl. Acad. Sci. U.S.A.">
        <title>The resurrection genome of Boea hygrometrica: A blueprint for survival of dehydration.</title>
        <authorList>
            <person name="Xiao L."/>
            <person name="Yang G."/>
            <person name="Zhang L."/>
            <person name="Yang X."/>
            <person name="Zhao S."/>
            <person name="Ji Z."/>
            <person name="Zhou Q."/>
            <person name="Hu M."/>
            <person name="Wang Y."/>
            <person name="Chen M."/>
            <person name="Xu Y."/>
            <person name="Jin H."/>
            <person name="Xiao X."/>
            <person name="Hu G."/>
            <person name="Bao F."/>
            <person name="Hu Y."/>
            <person name="Wan P."/>
            <person name="Li L."/>
            <person name="Deng X."/>
            <person name="Kuang T."/>
            <person name="Xiang C."/>
            <person name="Zhu J.K."/>
            <person name="Oliver M.J."/>
            <person name="He Y."/>
        </authorList>
    </citation>
    <scope>NUCLEOTIDE SEQUENCE [LARGE SCALE GENOMIC DNA]</scope>
    <source>
        <strain evidence="2">cv. XS01</strain>
    </source>
</reference>
<keyword evidence="2" id="KW-1185">Reference proteome</keyword>
<dbReference type="EMBL" id="KV010305">
    <property type="protein sequence ID" value="KZV27759.1"/>
    <property type="molecule type" value="Genomic_DNA"/>
</dbReference>
<proteinExistence type="predicted"/>
<organism evidence="1 2">
    <name type="scientific">Dorcoceras hygrometricum</name>
    <dbReference type="NCBI Taxonomy" id="472368"/>
    <lineage>
        <taxon>Eukaryota</taxon>
        <taxon>Viridiplantae</taxon>
        <taxon>Streptophyta</taxon>
        <taxon>Embryophyta</taxon>
        <taxon>Tracheophyta</taxon>
        <taxon>Spermatophyta</taxon>
        <taxon>Magnoliopsida</taxon>
        <taxon>eudicotyledons</taxon>
        <taxon>Gunneridae</taxon>
        <taxon>Pentapetalae</taxon>
        <taxon>asterids</taxon>
        <taxon>lamiids</taxon>
        <taxon>Lamiales</taxon>
        <taxon>Gesneriaceae</taxon>
        <taxon>Didymocarpoideae</taxon>
        <taxon>Trichosporeae</taxon>
        <taxon>Loxocarpinae</taxon>
        <taxon>Dorcoceras</taxon>
    </lineage>
</organism>
<accession>A0A2Z7B0C8</accession>
<gene>
    <name evidence="1" type="ORF">F511_32984</name>
</gene>
<name>A0A2Z7B0C8_9LAMI</name>
<dbReference type="Proteomes" id="UP000250235">
    <property type="component" value="Unassembled WGS sequence"/>
</dbReference>
<protein>
    <submittedName>
        <fullName evidence="1">Uncharacterized protein</fullName>
    </submittedName>
</protein>
<evidence type="ECO:0000313" key="1">
    <source>
        <dbReference type="EMBL" id="KZV27759.1"/>
    </source>
</evidence>
<evidence type="ECO:0000313" key="2">
    <source>
        <dbReference type="Proteomes" id="UP000250235"/>
    </source>
</evidence>
<dbReference type="AlphaFoldDB" id="A0A2Z7B0C8"/>